<dbReference type="InterPro" id="IPR029149">
    <property type="entry name" value="Creatin/AminoP/Spt16_N"/>
</dbReference>
<evidence type="ECO:0000313" key="4">
    <source>
        <dbReference type="Proteomes" id="UP000029507"/>
    </source>
</evidence>
<dbReference type="CDD" id="cd01066">
    <property type="entry name" value="APP_MetAP"/>
    <property type="match status" value="1"/>
</dbReference>
<name>A0A089N8D7_9BACL</name>
<dbReference type="PANTHER" id="PTHR46112:SF2">
    <property type="entry name" value="XAA-PRO AMINOPEPTIDASE P-RELATED"/>
    <property type="match status" value="1"/>
</dbReference>
<dbReference type="HOGENOM" id="CLU_668769_0_0_9"/>
<dbReference type="InterPro" id="IPR036005">
    <property type="entry name" value="Creatinase/aminopeptidase-like"/>
</dbReference>
<feature type="domain" description="Creatinase N-terminal" evidence="2">
    <location>
        <begin position="30"/>
        <end position="168"/>
    </location>
</feature>
<organism evidence="3 4">
    <name type="scientific">Paenibacillus stellifer</name>
    <dbReference type="NCBI Taxonomy" id="169760"/>
    <lineage>
        <taxon>Bacteria</taxon>
        <taxon>Bacillati</taxon>
        <taxon>Bacillota</taxon>
        <taxon>Bacilli</taxon>
        <taxon>Bacillales</taxon>
        <taxon>Paenibacillaceae</taxon>
        <taxon>Paenibacillus</taxon>
    </lineage>
</organism>
<protein>
    <submittedName>
        <fullName evidence="3">Uncharacterized protein</fullName>
    </submittedName>
</protein>
<evidence type="ECO:0000313" key="3">
    <source>
        <dbReference type="EMBL" id="AIQ65054.1"/>
    </source>
</evidence>
<dbReference type="EMBL" id="CP009286">
    <property type="protein sequence ID" value="AIQ65054.1"/>
    <property type="molecule type" value="Genomic_DNA"/>
</dbReference>
<dbReference type="KEGG" id="pste:PSTEL_19960"/>
<accession>A0A089N8D7</accession>
<dbReference type="OrthoDB" id="9806388at2"/>
<dbReference type="SUPFAM" id="SSF53092">
    <property type="entry name" value="Creatinase/prolidase N-terminal domain"/>
    <property type="match status" value="1"/>
</dbReference>
<feature type="domain" description="Peptidase M24" evidence="1">
    <location>
        <begin position="176"/>
        <end position="389"/>
    </location>
</feature>
<dbReference type="SUPFAM" id="SSF55920">
    <property type="entry name" value="Creatinase/aminopeptidase"/>
    <property type="match status" value="1"/>
</dbReference>
<gene>
    <name evidence="3" type="ORF">PSTEL_19960</name>
</gene>
<dbReference type="STRING" id="169760.PSTEL_19960"/>
<dbReference type="InterPro" id="IPR050659">
    <property type="entry name" value="Peptidase_M24B"/>
</dbReference>
<dbReference type="InterPro" id="IPR000994">
    <property type="entry name" value="Pept_M24"/>
</dbReference>
<dbReference type="AlphaFoldDB" id="A0A089N8D7"/>
<evidence type="ECO:0000259" key="1">
    <source>
        <dbReference type="Pfam" id="PF00557"/>
    </source>
</evidence>
<keyword evidence="4" id="KW-1185">Reference proteome</keyword>
<dbReference type="Pfam" id="PF00557">
    <property type="entry name" value="Peptidase_M24"/>
    <property type="match status" value="1"/>
</dbReference>
<dbReference type="Pfam" id="PF01321">
    <property type="entry name" value="Creatinase_N"/>
    <property type="match status" value="1"/>
</dbReference>
<proteinExistence type="predicted"/>
<evidence type="ECO:0000259" key="2">
    <source>
        <dbReference type="Pfam" id="PF01321"/>
    </source>
</evidence>
<dbReference type="RefSeq" id="WP_038697810.1">
    <property type="nucleotide sequence ID" value="NZ_CP009286.1"/>
</dbReference>
<dbReference type="Proteomes" id="UP000029507">
    <property type="component" value="Chromosome"/>
</dbReference>
<dbReference type="Gene3D" id="3.90.230.10">
    <property type="entry name" value="Creatinase/methionine aminopeptidase superfamily"/>
    <property type="match status" value="1"/>
</dbReference>
<dbReference type="InterPro" id="IPR000587">
    <property type="entry name" value="Creatinase_N"/>
</dbReference>
<dbReference type="PANTHER" id="PTHR46112">
    <property type="entry name" value="AMINOPEPTIDASE"/>
    <property type="match status" value="1"/>
</dbReference>
<reference evidence="3 4" key="1">
    <citation type="submission" date="2014-08" db="EMBL/GenBank/DDBJ databases">
        <title>Comparative genomics of the Paenibacillus odorifer group.</title>
        <authorList>
            <person name="den Bakker H.C."/>
            <person name="Tsai Y.-C."/>
            <person name="Martin N."/>
            <person name="Korlach J."/>
            <person name="Wiedmann M."/>
        </authorList>
    </citation>
    <scope>NUCLEOTIDE SEQUENCE [LARGE SCALE GENOMIC DNA]</scope>
    <source>
        <strain evidence="3 4">DSM 14472</strain>
    </source>
</reference>
<sequence length="410" mass="44816">MKPIQEQLSSFANPALPGRWPMPVTESGKRIAILQARLAAENIAALVAYSNGNGESTGTVRYLTGWMPQGSEAVLVVPAQGDAVVISNDKNRARAFKLRFEGDGKVVKTTNLIGSLEETLASVAKPGEVIARCGEFDLSLAREPEFRTLLAPYELVDGNAIVNKQRLVRTSFEADKHREATRIADKMVAHAMSIASMKGVTGVDIMSEVEFLGRRLGADSSTCWLALGPCPDETYFELFEVAAPLRRDFRLQIGATVCLDGYFSQVLRIGMFEEPSARLLETADAIIAMQDAALARMVPGAPVHTISDVLEKMIDEFCPYTRATDPFRFQACHGMNNSYSDPSVAPFLYADRDQSRDIESPVVMENQVYEIHPNFTLPDLGHVVAGDVALVGPGGASWLSEFPRGIFRID</sequence>
<dbReference type="Gene3D" id="3.40.350.10">
    <property type="entry name" value="Creatinase/prolidase N-terminal domain"/>
    <property type="match status" value="1"/>
</dbReference>